<evidence type="ECO:0000313" key="4">
    <source>
        <dbReference type="EMBL" id="TCK26294.1"/>
    </source>
</evidence>
<keyword evidence="1" id="KW-0805">Transcription regulation</keyword>
<accession>A0A4R1HUC3</accession>
<dbReference type="InterPro" id="IPR009057">
    <property type="entry name" value="Homeodomain-like_sf"/>
</dbReference>
<dbReference type="Proteomes" id="UP000295560">
    <property type="component" value="Unassembled WGS sequence"/>
</dbReference>
<name>A0A4R1HUC3_PSEEN</name>
<evidence type="ECO:0000256" key="1">
    <source>
        <dbReference type="ARBA" id="ARBA00023015"/>
    </source>
</evidence>
<dbReference type="PANTHER" id="PTHR47893">
    <property type="entry name" value="REGULATORY PROTEIN PCHR"/>
    <property type="match status" value="1"/>
</dbReference>
<dbReference type="GO" id="GO:0003700">
    <property type="term" value="F:DNA-binding transcription factor activity"/>
    <property type="evidence" value="ECO:0007669"/>
    <property type="project" value="InterPro"/>
</dbReference>
<comment type="caution">
    <text evidence="4">The sequence shown here is derived from an EMBL/GenBank/DDBJ whole genome shotgun (WGS) entry which is preliminary data.</text>
</comment>
<dbReference type="GO" id="GO:0043565">
    <property type="term" value="F:sequence-specific DNA binding"/>
    <property type="evidence" value="ECO:0007669"/>
    <property type="project" value="InterPro"/>
</dbReference>
<organism evidence="4 5">
    <name type="scientific">Pseudonocardia endophytica</name>
    <dbReference type="NCBI Taxonomy" id="401976"/>
    <lineage>
        <taxon>Bacteria</taxon>
        <taxon>Bacillati</taxon>
        <taxon>Actinomycetota</taxon>
        <taxon>Actinomycetes</taxon>
        <taxon>Pseudonocardiales</taxon>
        <taxon>Pseudonocardiaceae</taxon>
        <taxon>Pseudonocardia</taxon>
    </lineage>
</organism>
<protein>
    <submittedName>
        <fullName evidence="4">AraC-like DNA-binding protein</fullName>
    </submittedName>
</protein>
<dbReference type="AlphaFoldDB" id="A0A4R1HUC3"/>
<dbReference type="EMBL" id="SMFZ01000001">
    <property type="protein sequence ID" value="TCK26294.1"/>
    <property type="molecule type" value="Genomic_DNA"/>
</dbReference>
<dbReference type="SMART" id="SM00342">
    <property type="entry name" value="HTH_ARAC"/>
    <property type="match status" value="1"/>
</dbReference>
<dbReference type="InterPro" id="IPR035418">
    <property type="entry name" value="AraC-bd_2"/>
</dbReference>
<proteinExistence type="predicted"/>
<keyword evidence="4" id="KW-0238">DNA-binding</keyword>
<evidence type="ECO:0000313" key="5">
    <source>
        <dbReference type="Proteomes" id="UP000295560"/>
    </source>
</evidence>
<dbReference type="Pfam" id="PF14525">
    <property type="entry name" value="AraC_binding_2"/>
    <property type="match status" value="1"/>
</dbReference>
<sequence length="370" mass="40328">MNSSGAMVNLASAPLGSRLIETDDVESMVDELGTMMAEASVKASRVKEVGGVVDGLEADGLSMMRITYGDARIRLDAIHDPAVDDYLAISLPVVGGMSVDYKGASFRSAVDSSAFIKSPGGQLTLELEPGVTYVMIMLAMSDVRRFAARTVAPEDETYGLDFHSELSSSVVVDTLVNQAEFLRNLANAPHDLGNRGLSAMQAVLLREQIMTTLLLGHDHSLRGQMERRERRQGKRSAILDAASLMSARAGQAIGVEFIAREVGLSMRGLHAGFRREFDQSPKQFLTRLRMERARADLEVGVEAGDAQLRIADVARRWGYPQANRFAAVYREHFGELPSATIARSHSVNARRAVFTRVVCDRPGDGRVETS</sequence>
<keyword evidence="2" id="KW-0804">Transcription</keyword>
<evidence type="ECO:0000256" key="2">
    <source>
        <dbReference type="ARBA" id="ARBA00023163"/>
    </source>
</evidence>
<dbReference type="InterPro" id="IPR018060">
    <property type="entry name" value="HTH_AraC"/>
</dbReference>
<dbReference type="PROSITE" id="PS01124">
    <property type="entry name" value="HTH_ARAC_FAMILY_2"/>
    <property type="match status" value="1"/>
</dbReference>
<evidence type="ECO:0000259" key="3">
    <source>
        <dbReference type="PROSITE" id="PS01124"/>
    </source>
</evidence>
<dbReference type="RefSeq" id="WP_165922233.1">
    <property type="nucleotide sequence ID" value="NZ_SMFZ01000001.1"/>
</dbReference>
<dbReference type="Pfam" id="PF12833">
    <property type="entry name" value="HTH_18"/>
    <property type="match status" value="1"/>
</dbReference>
<reference evidence="4 5" key="1">
    <citation type="submission" date="2019-03" db="EMBL/GenBank/DDBJ databases">
        <title>Sequencing the genomes of 1000 actinobacteria strains.</title>
        <authorList>
            <person name="Klenk H.-P."/>
        </authorList>
    </citation>
    <scope>NUCLEOTIDE SEQUENCE [LARGE SCALE GENOMIC DNA]</scope>
    <source>
        <strain evidence="4 5">DSM 44969</strain>
    </source>
</reference>
<dbReference type="SUPFAM" id="SSF46689">
    <property type="entry name" value="Homeodomain-like"/>
    <property type="match status" value="2"/>
</dbReference>
<feature type="domain" description="HTH araC/xylS-type" evidence="3">
    <location>
        <begin position="239"/>
        <end position="343"/>
    </location>
</feature>
<dbReference type="InterPro" id="IPR053142">
    <property type="entry name" value="PchR_regulatory_protein"/>
</dbReference>
<gene>
    <name evidence="4" type="ORF">EV378_2123</name>
</gene>
<keyword evidence="5" id="KW-1185">Reference proteome</keyword>
<dbReference type="Gene3D" id="1.10.10.60">
    <property type="entry name" value="Homeodomain-like"/>
    <property type="match status" value="1"/>
</dbReference>
<dbReference type="PANTHER" id="PTHR47893:SF1">
    <property type="entry name" value="REGULATORY PROTEIN PCHR"/>
    <property type="match status" value="1"/>
</dbReference>